<evidence type="ECO:0000313" key="1">
    <source>
        <dbReference type="EMBL" id="KAJ3555996.1"/>
    </source>
</evidence>
<comment type="caution">
    <text evidence="1">The sequence shown here is derived from an EMBL/GenBank/DDBJ whole genome shotgun (WGS) entry which is preliminary data.</text>
</comment>
<dbReference type="EMBL" id="JANHOG010000280">
    <property type="protein sequence ID" value="KAJ3555996.1"/>
    <property type="molecule type" value="Genomic_DNA"/>
</dbReference>
<organism evidence="1 2">
    <name type="scientific">Phlebia brevispora</name>
    <dbReference type="NCBI Taxonomy" id="194682"/>
    <lineage>
        <taxon>Eukaryota</taxon>
        <taxon>Fungi</taxon>
        <taxon>Dikarya</taxon>
        <taxon>Basidiomycota</taxon>
        <taxon>Agaricomycotina</taxon>
        <taxon>Agaricomycetes</taxon>
        <taxon>Polyporales</taxon>
        <taxon>Meruliaceae</taxon>
        <taxon>Phlebia</taxon>
    </lineage>
</organism>
<dbReference type="Proteomes" id="UP001148662">
    <property type="component" value="Unassembled WGS sequence"/>
</dbReference>
<name>A0ACC1T922_9APHY</name>
<gene>
    <name evidence="1" type="ORF">NM688_g2269</name>
</gene>
<accession>A0ACC1T922</accession>
<proteinExistence type="predicted"/>
<evidence type="ECO:0000313" key="2">
    <source>
        <dbReference type="Proteomes" id="UP001148662"/>
    </source>
</evidence>
<reference evidence="1" key="1">
    <citation type="submission" date="2022-07" db="EMBL/GenBank/DDBJ databases">
        <title>Genome Sequence of Phlebia brevispora.</title>
        <authorList>
            <person name="Buettner E."/>
        </authorList>
    </citation>
    <scope>NUCLEOTIDE SEQUENCE</scope>
    <source>
        <strain evidence="1">MPL23</strain>
    </source>
</reference>
<keyword evidence="2" id="KW-1185">Reference proteome</keyword>
<sequence>MLGGLTPIGVTFVVVVLIAMTVGVSTAVYYAWIAPCIDRQRLRRALRRYHQEKSEQAHMTSSESETEDDPEKAQSCYSIAKDEELLNEKLAPPAPAYLFPKRLRFSTATQDGVWWFV</sequence>
<protein>
    <submittedName>
        <fullName evidence="1">Uncharacterized protein</fullName>
    </submittedName>
</protein>